<sequence length="1164" mass="127421">MSEFLSNECSQTPVTALQIHEGLIISGQGPFIRVYQQSTSRLLATVQALDGQAIHGIRILHTTPSAFSAIVWGGTSLRGVTFTKRTDQDEPSIFDIFVRVEKTVEIEDWILDVCPKVSDASLPGHEPECAILVTAHNALYSVNRPEPSCSNPEETIQLSVSPLLAGRKCILYSAHLKWISSTEILVASGTAFGEIIVWSCSLDGGKPLLHTHFSFTGHEGSIFGVQISEPIESSYQIARRLLTSCSDDRTIRVWDISKIELNHSLSQSPEYVAGQDTKVRETGFPVNLSEQRDSNCLAVAIGHVSRIWDIRYLYARSDSIDGHLVTIVSVGEDGTCQSWALCHEVVLKSEEPAFSLKHLSNSAHHLGKNIWSIAVDEQPATSVLSTGGADGRIISRDTVSSGTDDKSLEERDITTVLRSVFSLPSTKPINSEISRKASKATADYFRSYAYVTKDELLVTTNNGLILLETDEVRETGQRTKHWQQVGILDDLRGYSVVSSIPNSGLAFLGGATGSLCCFESANKKIEFLAKTDGKIAGIFPRHVEATKTDVVDVLLTYLGNSSPRLLQLRRSATGWLVTSDDVFTTQSVQQGPQFSQSCSALVSSINSQIATFLGYRDGSIRFVHKNEDGSVGVSIVDGAHGKEAVTAMHWVPSASSNSQVTVNPTQSLGWLFSVGRDGTCAVHSLRSCLMELILVHKLTLPFGPNIEGVYVSPSADDVYVYGFHGKQFVVYNMSTSDYILNIDCGGAHRMWSFDPRYERTGKIVGGNLAWTKASKLNSYNVFEPNHKIVQKGGHGREIKTCAITTTSMESIGPLIATGAEDTDICLFRLDNSSFSCVATVRKHVTGIQSMQWSQSGEYLFSCGGYEEFFIWRVRPVPAIKVGVVFESACPIESEKSDLRIMGFTIKEKGRTKKLTQDGAECGEFEITMVYSNSIIKTWRYDTDSRLWTLFTIGRYTSACPTQVSYLGEGERTIIMTAATDGHLTFWTESWTNDCDNDMPKELACLSTQSLHQSAIKSLSSCSVLNDTTLIVTGGDDNGLGISLIAITESNEVQCERLIIPRAHAAAVTATDILACAPSETDPSRFHTLVATASNDQRIKLWRIDIDLGKEGVEGVDVKRVANGYTSVADVSSMALYPDDIDAEQLTTRILMCGVGMELWNVKLL</sequence>
<dbReference type="InterPro" id="IPR019775">
    <property type="entry name" value="WD40_repeat_CS"/>
</dbReference>
<evidence type="ECO:0000256" key="5">
    <source>
        <dbReference type="ARBA" id="ARBA00022737"/>
    </source>
</evidence>
<accession>A0A4Z1P1I1</accession>
<evidence type="ECO:0000256" key="6">
    <source>
        <dbReference type="ARBA" id="ARBA00038255"/>
    </source>
</evidence>
<dbReference type="SMART" id="SM00320">
    <property type="entry name" value="WD40"/>
    <property type="match status" value="9"/>
</dbReference>
<dbReference type="Gene3D" id="2.130.10.10">
    <property type="entry name" value="YVTN repeat-like/Quinoprotein amine dehydrogenase"/>
    <property type="match status" value="3"/>
</dbReference>
<evidence type="ECO:0000256" key="4">
    <source>
        <dbReference type="ARBA" id="ARBA00022694"/>
    </source>
</evidence>
<dbReference type="InterPro" id="IPR015943">
    <property type="entry name" value="WD40/YVTN_repeat-like_dom_sf"/>
</dbReference>
<protein>
    <submittedName>
        <fullName evidence="8">WD40 repeat-like protein</fullName>
    </submittedName>
</protein>
<dbReference type="Pfam" id="PF00400">
    <property type="entry name" value="WD40"/>
    <property type="match status" value="2"/>
</dbReference>
<proteinExistence type="inferred from homology"/>
<reference evidence="8 9" key="1">
    <citation type="submission" date="2019-04" db="EMBL/GenBank/DDBJ databases">
        <title>High contiguity whole genome sequence and gene annotation resource for two Venturia nashicola isolates.</title>
        <authorList>
            <person name="Prokchorchik M."/>
            <person name="Won K."/>
            <person name="Lee Y."/>
            <person name="Choi E.D."/>
            <person name="Segonzac C."/>
            <person name="Sohn K.H."/>
        </authorList>
    </citation>
    <scope>NUCLEOTIDE SEQUENCE [LARGE SCALE GENOMIC DNA]</scope>
    <source>
        <strain evidence="8 9">PRI2</strain>
    </source>
</reference>
<keyword evidence="9" id="KW-1185">Reference proteome</keyword>
<keyword evidence="4" id="KW-0819">tRNA processing</keyword>
<evidence type="ECO:0000313" key="9">
    <source>
        <dbReference type="Proteomes" id="UP000298493"/>
    </source>
</evidence>
<keyword evidence="3 7" id="KW-0853">WD repeat</keyword>
<evidence type="ECO:0000256" key="1">
    <source>
        <dbReference type="ARBA" id="ARBA00004496"/>
    </source>
</evidence>
<comment type="similarity">
    <text evidence="6">Belongs to the WD repeat WDR6 family.</text>
</comment>
<dbReference type="InterPro" id="IPR001680">
    <property type="entry name" value="WD40_rpt"/>
</dbReference>
<dbReference type="Proteomes" id="UP000298493">
    <property type="component" value="Unassembled WGS sequence"/>
</dbReference>
<evidence type="ECO:0000313" key="8">
    <source>
        <dbReference type="EMBL" id="TID13453.1"/>
    </source>
</evidence>
<organism evidence="8 9">
    <name type="scientific">Venturia nashicola</name>
    <dbReference type="NCBI Taxonomy" id="86259"/>
    <lineage>
        <taxon>Eukaryota</taxon>
        <taxon>Fungi</taxon>
        <taxon>Dikarya</taxon>
        <taxon>Ascomycota</taxon>
        <taxon>Pezizomycotina</taxon>
        <taxon>Dothideomycetes</taxon>
        <taxon>Pleosporomycetidae</taxon>
        <taxon>Venturiales</taxon>
        <taxon>Venturiaceae</taxon>
        <taxon>Venturia</taxon>
    </lineage>
</organism>
<feature type="repeat" description="WD" evidence="7">
    <location>
        <begin position="215"/>
        <end position="264"/>
    </location>
</feature>
<dbReference type="SUPFAM" id="SSF50978">
    <property type="entry name" value="WD40 repeat-like"/>
    <property type="match status" value="2"/>
</dbReference>
<dbReference type="InterPro" id="IPR036322">
    <property type="entry name" value="WD40_repeat_dom_sf"/>
</dbReference>
<dbReference type="STRING" id="86259.A0A4Z1P1I1"/>
<comment type="subcellular location">
    <subcellularLocation>
        <location evidence="1">Cytoplasm</location>
    </subcellularLocation>
</comment>
<evidence type="ECO:0000256" key="7">
    <source>
        <dbReference type="PROSITE-ProRule" id="PRU00221"/>
    </source>
</evidence>
<dbReference type="AlphaFoldDB" id="A0A4Z1P1I1"/>
<keyword evidence="2" id="KW-0963">Cytoplasm</keyword>
<dbReference type="GO" id="GO:0005737">
    <property type="term" value="C:cytoplasm"/>
    <property type="evidence" value="ECO:0007669"/>
    <property type="project" value="UniProtKB-SubCell"/>
</dbReference>
<evidence type="ECO:0000256" key="3">
    <source>
        <dbReference type="ARBA" id="ARBA00022574"/>
    </source>
</evidence>
<dbReference type="InterPro" id="IPR051973">
    <property type="entry name" value="tRNA_Anticodon_Mtase-Reg"/>
</dbReference>
<dbReference type="PANTHER" id="PTHR14344:SF3">
    <property type="entry name" value="WD REPEAT-CONTAINING PROTEIN 6"/>
    <property type="match status" value="1"/>
</dbReference>
<dbReference type="EMBL" id="SNSC02000026">
    <property type="protein sequence ID" value="TID13453.1"/>
    <property type="molecule type" value="Genomic_DNA"/>
</dbReference>
<gene>
    <name evidence="8" type="ORF">E6O75_ATG11369</name>
</gene>
<dbReference type="PROSITE" id="PS00678">
    <property type="entry name" value="WD_REPEATS_1"/>
    <property type="match status" value="1"/>
</dbReference>
<comment type="caution">
    <text evidence="8">The sequence shown here is derived from an EMBL/GenBank/DDBJ whole genome shotgun (WGS) entry which is preliminary data.</text>
</comment>
<keyword evidence="5" id="KW-0677">Repeat</keyword>
<dbReference type="PANTHER" id="PTHR14344">
    <property type="entry name" value="WD REPEAT PROTEIN"/>
    <property type="match status" value="1"/>
</dbReference>
<name>A0A4Z1P1I1_9PEZI</name>
<evidence type="ECO:0000256" key="2">
    <source>
        <dbReference type="ARBA" id="ARBA00022490"/>
    </source>
</evidence>
<dbReference type="GO" id="GO:0030488">
    <property type="term" value="P:tRNA methylation"/>
    <property type="evidence" value="ECO:0007669"/>
    <property type="project" value="TreeGrafter"/>
</dbReference>
<dbReference type="PROSITE" id="PS50082">
    <property type="entry name" value="WD_REPEATS_2"/>
    <property type="match status" value="1"/>
</dbReference>